<dbReference type="EMBL" id="BSPD01000056">
    <property type="protein sequence ID" value="GLS26649.1"/>
    <property type="molecule type" value="Genomic_DNA"/>
</dbReference>
<evidence type="ECO:0000313" key="3">
    <source>
        <dbReference type="EMBL" id="GLS26649.1"/>
    </source>
</evidence>
<name>A0AA37T6H1_9GAMM</name>
<protein>
    <submittedName>
        <fullName evidence="3">Thioesterase</fullName>
    </submittedName>
</protein>
<dbReference type="PANTHER" id="PTHR11487:SF0">
    <property type="entry name" value="S-ACYL FATTY ACID SYNTHASE THIOESTERASE, MEDIUM CHAIN"/>
    <property type="match status" value="1"/>
</dbReference>
<organism evidence="3 4">
    <name type="scientific">Marinibactrum halimedae</name>
    <dbReference type="NCBI Taxonomy" id="1444977"/>
    <lineage>
        <taxon>Bacteria</taxon>
        <taxon>Pseudomonadati</taxon>
        <taxon>Pseudomonadota</taxon>
        <taxon>Gammaproteobacteria</taxon>
        <taxon>Cellvibrionales</taxon>
        <taxon>Cellvibrionaceae</taxon>
        <taxon>Marinibactrum</taxon>
    </lineage>
</organism>
<dbReference type="Proteomes" id="UP001156870">
    <property type="component" value="Unassembled WGS sequence"/>
</dbReference>
<sequence>MKSNWFSNFSQKLGKTKLFCFPYAGGNASTFARWHESLPQHLAVLGLQMPGRASRLMEAPIDNMEQLTTMIADQMSFHINGDYVMFGHSLGARVAFEVAVKLMERGVPSPNYFLASGSPAPSLKRTEAPIYDLPETEFIEELRKKGGTPELILQNEELKSIFLPALRADFKMVDHYRQSDRKLKVRAHVFYGVEDNTISTESAMGWKYHFTESCAFHAVNGDHFFIDNNREDVLSLIRQILVG</sequence>
<gene>
    <name evidence="3" type="ORF">GCM10007877_23650</name>
</gene>
<dbReference type="InterPro" id="IPR029058">
    <property type="entry name" value="AB_hydrolase_fold"/>
</dbReference>
<reference evidence="3 4" key="1">
    <citation type="journal article" date="2014" name="Int. J. Syst. Evol. Microbiol.">
        <title>Complete genome sequence of Corynebacterium casei LMG S-19264T (=DSM 44701T), isolated from a smear-ripened cheese.</title>
        <authorList>
            <consortium name="US DOE Joint Genome Institute (JGI-PGF)"/>
            <person name="Walter F."/>
            <person name="Albersmeier A."/>
            <person name="Kalinowski J."/>
            <person name="Ruckert C."/>
        </authorList>
    </citation>
    <scope>NUCLEOTIDE SEQUENCE [LARGE SCALE GENOMIC DNA]</scope>
    <source>
        <strain evidence="3 4">NBRC 110095</strain>
    </source>
</reference>
<dbReference type="RefSeq" id="WP_232593086.1">
    <property type="nucleotide sequence ID" value="NZ_BSPD01000056.1"/>
</dbReference>
<proteinExistence type="inferred from homology"/>
<dbReference type="Pfam" id="PF00975">
    <property type="entry name" value="Thioesterase"/>
    <property type="match status" value="1"/>
</dbReference>
<accession>A0AA37T6H1</accession>
<feature type="domain" description="Thioesterase" evidence="2">
    <location>
        <begin position="17"/>
        <end position="240"/>
    </location>
</feature>
<evidence type="ECO:0000256" key="1">
    <source>
        <dbReference type="ARBA" id="ARBA00007169"/>
    </source>
</evidence>
<dbReference type="SUPFAM" id="SSF53474">
    <property type="entry name" value="alpha/beta-Hydrolases"/>
    <property type="match status" value="1"/>
</dbReference>
<evidence type="ECO:0000313" key="4">
    <source>
        <dbReference type="Proteomes" id="UP001156870"/>
    </source>
</evidence>
<dbReference type="Gene3D" id="3.40.50.1820">
    <property type="entry name" value="alpha/beta hydrolase"/>
    <property type="match status" value="1"/>
</dbReference>
<comment type="similarity">
    <text evidence="1">Belongs to the thioesterase family.</text>
</comment>
<dbReference type="InterPro" id="IPR012223">
    <property type="entry name" value="TEII"/>
</dbReference>
<dbReference type="GO" id="GO:0008610">
    <property type="term" value="P:lipid biosynthetic process"/>
    <property type="evidence" value="ECO:0007669"/>
    <property type="project" value="TreeGrafter"/>
</dbReference>
<dbReference type="AlphaFoldDB" id="A0AA37T6H1"/>
<dbReference type="InterPro" id="IPR001031">
    <property type="entry name" value="Thioesterase"/>
</dbReference>
<evidence type="ECO:0000259" key="2">
    <source>
        <dbReference type="Pfam" id="PF00975"/>
    </source>
</evidence>
<comment type="caution">
    <text evidence="3">The sequence shown here is derived from an EMBL/GenBank/DDBJ whole genome shotgun (WGS) entry which is preliminary data.</text>
</comment>
<keyword evidence="4" id="KW-1185">Reference proteome</keyword>
<dbReference type="PANTHER" id="PTHR11487">
    <property type="entry name" value="THIOESTERASE"/>
    <property type="match status" value="1"/>
</dbReference>